<gene>
    <name evidence="2" type="ORF">EJ02DRAFT_236608</name>
</gene>
<sequence>MRQHSRSLSSTAGGADEYQPQQISRDEHDKQAARLPVAARLLLLATFHRTLLAVLTRLPICSHSHLWFDWRAKSTVACAVTGCDPAGWIASSSRQRNLHSSCSVHAPEYSRSFSATVTAAGQTLHFWRCKQHHVQAITRGPCESCVSPTESSELEQYCFMPSTLMVMHLPSEPCMHLGLPSVHTNQFAEGLCSTTHTGSLATVLHGRRRDYPDIESAAKELSPKHGSGRTVPVSRVCGGTRFALGSWRLRNDLEDCFCPFTGCWSGTPVLLYGRVRHNIRHRPRLALGEPISRRPTCHRVEVRATMSGRHSATRLPR</sequence>
<protein>
    <submittedName>
        <fullName evidence="2">Uncharacterized protein</fullName>
    </submittedName>
</protein>
<keyword evidence="3" id="KW-1185">Reference proteome</keyword>
<dbReference type="Proteomes" id="UP000800038">
    <property type="component" value="Unassembled WGS sequence"/>
</dbReference>
<proteinExistence type="predicted"/>
<dbReference type="EMBL" id="ML976066">
    <property type="protein sequence ID" value="KAF1940229.1"/>
    <property type="molecule type" value="Genomic_DNA"/>
</dbReference>
<evidence type="ECO:0000313" key="3">
    <source>
        <dbReference type="Proteomes" id="UP000800038"/>
    </source>
</evidence>
<name>A0A6A5SLB5_9PLEO</name>
<feature type="compositionally biased region" description="Polar residues" evidence="1">
    <location>
        <begin position="1"/>
        <end position="12"/>
    </location>
</feature>
<feature type="region of interest" description="Disordered" evidence="1">
    <location>
        <begin position="1"/>
        <end position="30"/>
    </location>
</feature>
<organism evidence="2 3">
    <name type="scientific">Clathrospora elynae</name>
    <dbReference type="NCBI Taxonomy" id="706981"/>
    <lineage>
        <taxon>Eukaryota</taxon>
        <taxon>Fungi</taxon>
        <taxon>Dikarya</taxon>
        <taxon>Ascomycota</taxon>
        <taxon>Pezizomycotina</taxon>
        <taxon>Dothideomycetes</taxon>
        <taxon>Pleosporomycetidae</taxon>
        <taxon>Pleosporales</taxon>
        <taxon>Diademaceae</taxon>
        <taxon>Clathrospora</taxon>
    </lineage>
</organism>
<evidence type="ECO:0000256" key="1">
    <source>
        <dbReference type="SAM" id="MobiDB-lite"/>
    </source>
</evidence>
<dbReference type="AlphaFoldDB" id="A0A6A5SLB5"/>
<accession>A0A6A5SLB5</accession>
<reference evidence="2" key="1">
    <citation type="journal article" date="2020" name="Stud. Mycol.">
        <title>101 Dothideomycetes genomes: a test case for predicting lifestyles and emergence of pathogens.</title>
        <authorList>
            <person name="Haridas S."/>
            <person name="Albert R."/>
            <person name="Binder M."/>
            <person name="Bloem J."/>
            <person name="Labutti K."/>
            <person name="Salamov A."/>
            <person name="Andreopoulos B."/>
            <person name="Baker S."/>
            <person name="Barry K."/>
            <person name="Bills G."/>
            <person name="Bluhm B."/>
            <person name="Cannon C."/>
            <person name="Castanera R."/>
            <person name="Culley D."/>
            <person name="Daum C."/>
            <person name="Ezra D."/>
            <person name="Gonzalez J."/>
            <person name="Henrissat B."/>
            <person name="Kuo A."/>
            <person name="Liang C."/>
            <person name="Lipzen A."/>
            <person name="Lutzoni F."/>
            <person name="Magnuson J."/>
            <person name="Mondo S."/>
            <person name="Nolan M."/>
            <person name="Ohm R."/>
            <person name="Pangilinan J."/>
            <person name="Park H.-J."/>
            <person name="Ramirez L."/>
            <person name="Alfaro M."/>
            <person name="Sun H."/>
            <person name="Tritt A."/>
            <person name="Yoshinaga Y."/>
            <person name="Zwiers L.-H."/>
            <person name="Turgeon B."/>
            <person name="Goodwin S."/>
            <person name="Spatafora J."/>
            <person name="Crous P."/>
            <person name="Grigoriev I."/>
        </authorList>
    </citation>
    <scope>NUCLEOTIDE SEQUENCE</scope>
    <source>
        <strain evidence="2">CBS 161.51</strain>
    </source>
</reference>
<evidence type="ECO:0000313" key="2">
    <source>
        <dbReference type="EMBL" id="KAF1940229.1"/>
    </source>
</evidence>